<sequence>MTHQQNINYKLIGLMALATGIVIASNYYSQPLLEAIATSFSLSHTSAGFIVTIAQIGYGIGLLFLVPLGDMFERRRLIIVMTLLTAFGLFITAFSQSFWQILIGTLLTGLFSIVAQLLIPFAAAIAPHHQKGKTVGIMIGGLLLGILSARTVAGLLAEFNGWRTIFWFAGILLLILASVLLKALPISYPENKLSYLKTILSVFQLIKSEPILRLRALLGMLTFTNFGLFWTSVTFLLSASPFNYSEGVIGLFGLAGIVGALIATNVGHYVDKGQAKSVTKIGLAFLLLSWLPMVFVQYSIYGLIVGIILLDLAVQGLNVINQSTIYKILPEARNRLTSAYMTSCCSGTAIGSVIAIYTYKYHGWLGIVISGLIICIMNLAIWFYMHKHETKEFHSK</sequence>
<feature type="transmembrane region" description="Helical" evidence="4">
    <location>
        <begin position="7"/>
        <end position="27"/>
    </location>
</feature>
<gene>
    <name evidence="6" type="ORF">Xentx_02785</name>
</gene>
<dbReference type="Gene3D" id="1.20.1250.20">
    <property type="entry name" value="MFS general substrate transporter like domains"/>
    <property type="match status" value="1"/>
</dbReference>
<evidence type="ECO:0000313" key="6">
    <source>
        <dbReference type="EMBL" id="OKP04260.1"/>
    </source>
</evidence>
<organism evidence="6 7">
    <name type="scientific">Xenorhabdus thuongxuanensis</name>
    <dbReference type="NCBI Taxonomy" id="1873484"/>
    <lineage>
        <taxon>Bacteria</taxon>
        <taxon>Pseudomonadati</taxon>
        <taxon>Pseudomonadota</taxon>
        <taxon>Gammaproteobacteria</taxon>
        <taxon>Enterobacterales</taxon>
        <taxon>Morganellaceae</taxon>
        <taxon>Xenorhabdus</taxon>
    </lineage>
</organism>
<dbReference type="GO" id="GO:0022857">
    <property type="term" value="F:transmembrane transporter activity"/>
    <property type="evidence" value="ECO:0007669"/>
    <property type="project" value="InterPro"/>
</dbReference>
<feature type="transmembrane region" description="Helical" evidence="4">
    <location>
        <begin position="340"/>
        <end position="358"/>
    </location>
</feature>
<feature type="transmembrane region" description="Helical" evidence="4">
    <location>
        <begin position="249"/>
        <end position="270"/>
    </location>
</feature>
<dbReference type="InterPro" id="IPR036259">
    <property type="entry name" value="MFS_trans_sf"/>
</dbReference>
<dbReference type="SUPFAM" id="SSF103473">
    <property type="entry name" value="MFS general substrate transporter"/>
    <property type="match status" value="1"/>
</dbReference>
<keyword evidence="1 4" id="KW-0812">Transmembrane</keyword>
<dbReference type="EMBL" id="MKGR01000022">
    <property type="protein sequence ID" value="OKP04260.1"/>
    <property type="molecule type" value="Genomic_DNA"/>
</dbReference>
<feature type="transmembrane region" description="Helical" evidence="4">
    <location>
        <begin position="47"/>
        <end position="65"/>
    </location>
</feature>
<dbReference type="PROSITE" id="PS50850">
    <property type="entry name" value="MFS"/>
    <property type="match status" value="1"/>
</dbReference>
<feature type="transmembrane region" description="Helical" evidence="4">
    <location>
        <begin position="364"/>
        <end position="385"/>
    </location>
</feature>
<dbReference type="CDD" id="cd17324">
    <property type="entry name" value="MFS_NepI_like"/>
    <property type="match status" value="1"/>
</dbReference>
<reference evidence="6 7" key="1">
    <citation type="submission" date="2016-09" db="EMBL/GenBank/DDBJ databases">
        <title>Xenorhabdus thuongxuanensis sp. nov. and Xenorhabdus eapokensis sp. nov., isolated from Steinernema species.</title>
        <authorList>
            <person name="Kaempfer P."/>
            <person name="Tobias N.J."/>
            <person name="Phan Ke L."/>
            <person name="Bode H.B."/>
            <person name="Glaeser S.P."/>
        </authorList>
    </citation>
    <scope>NUCLEOTIDE SEQUENCE [LARGE SCALE GENOMIC DNA]</scope>
    <source>
        <strain evidence="6 7">30TX1</strain>
    </source>
</reference>
<evidence type="ECO:0000259" key="5">
    <source>
        <dbReference type="PROSITE" id="PS50850"/>
    </source>
</evidence>
<dbReference type="OrthoDB" id="9815356at2"/>
<accession>A0A1Q5TVP2</accession>
<name>A0A1Q5TVP2_9GAMM</name>
<keyword evidence="7" id="KW-1185">Reference proteome</keyword>
<keyword evidence="3 4" id="KW-0472">Membrane</keyword>
<feature type="transmembrane region" description="Helical" evidence="4">
    <location>
        <begin position="277"/>
        <end position="295"/>
    </location>
</feature>
<protein>
    <submittedName>
        <fullName evidence="6">Permease</fullName>
    </submittedName>
</protein>
<feature type="transmembrane region" description="Helical" evidence="4">
    <location>
        <begin position="77"/>
        <end position="95"/>
    </location>
</feature>
<feature type="domain" description="Major facilitator superfamily (MFS) profile" evidence="5">
    <location>
        <begin position="6"/>
        <end position="389"/>
    </location>
</feature>
<evidence type="ECO:0000256" key="2">
    <source>
        <dbReference type="ARBA" id="ARBA00022989"/>
    </source>
</evidence>
<evidence type="ECO:0000256" key="4">
    <source>
        <dbReference type="SAM" id="Phobius"/>
    </source>
</evidence>
<evidence type="ECO:0000256" key="1">
    <source>
        <dbReference type="ARBA" id="ARBA00022692"/>
    </source>
</evidence>
<keyword evidence="2 4" id="KW-1133">Transmembrane helix</keyword>
<evidence type="ECO:0000256" key="3">
    <source>
        <dbReference type="ARBA" id="ARBA00023136"/>
    </source>
</evidence>
<feature type="transmembrane region" description="Helical" evidence="4">
    <location>
        <begin position="101"/>
        <end position="123"/>
    </location>
</feature>
<dbReference type="Pfam" id="PF07690">
    <property type="entry name" value="MFS_1"/>
    <property type="match status" value="1"/>
</dbReference>
<dbReference type="PANTHER" id="PTHR42910">
    <property type="entry name" value="TRANSPORTER SCO4007-RELATED"/>
    <property type="match status" value="1"/>
</dbReference>
<dbReference type="InterPro" id="IPR020846">
    <property type="entry name" value="MFS_dom"/>
</dbReference>
<feature type="transmembrane region" description="Helical" evidence="4">
    <location>
        <begin position="165"/>
        <end position="184"/>
    </location>
</feature>
<comment type="caution">
    <text evidence="6">The sequence shown here is derived from an EMBL/GenBank/DDBJ whole genome shotgun (WGS) entry which is preliminary data.</text>
</comment>
<dbReference type="Proteomes" id="UP000186277">
    <property type="component" value="Unassembled WGS sequence"/>
</dbReference>
<dbReference type="InterPro" id="IPR011701">
    <property type="entry name" value="MFS"/>
</dbReference>
<feature type="transmembrane region" description="Helical" evidence="4">
    <location>
        <begin position="135"/>
        <end position="153"/>
    </location>
</feature>
<feature type="transmembrane region" description="Helical" evidence="4">
    <location>
        <begin position="216"/>
        <end position="237"/>
    </location>
</feature>
<evidence type="ECO:0000313" key="7">
    <source>
        <dbReference type="Proteomes" id="UP000186277"/>
    </source>
</evidence>
<dbReference type="AlphaFoldDB" id="A0A1Q5TVP2"/>
<dbReference type="PANTHER" id="PTHR42910:SF1">
    <property type="entry name" value="MAJOR FACILITATOR SUPERFAMILY (MFS) PROFILE DOMAIN-CONTAINING PROTEIN"/>
    <property type="match status" value="1"/>
</dbReference>
<proteinExistence type="predicted"/>